<dbReference type="Proteomes" id="UP000198226">
    <property type="component" value="Chromosome I"/>
</dbReference>
<dbReference type="OrthoDB" id="3404608at2"/>
<protein>
    <submittedName>
        <fullName evidence="2">Uncharacterized protein</fullName>
    </submittedName>
</protein>
<organism evidence="2 3">
    <name type="scientific">Micromonospora rifamycinica</name>
    <dbReference type="NCBI Taxonomy" id="291594"/>
    <lineage>
        <taxon>Bacteria</taxon>
        <taxon>Bacillati</taxon>
        <taxon>Actinomycetota</taxon>
        <taxon>Actinomycetes</taxon>
        <taxon>Micromonosporales</taxon>
        <taxon>Micromonosporaceae</taxon>
        <taxon>Micromonospora</taxon>
    </lineage>
</organism>
<evidence type="ECO:0000256" key="1">
    <source>
        <dbReference type="SAM" id="MobiDB-lite"/>
    </source>
</evidence>
<sequence>MQVRLSAYWTDPDGTVRSPGETVDVDAVTLARMEEQGMVENSDSQTTSDAGTTTGSTSKPQKIGPGPTTPPENIGPGPTAPPADDIGK</sequence>
<feature type="region of interest" description="Disordered" evidence="1">
    <location>
        <begin position="1"/>
        <end position="88"/>
    </location>
</feature>
<dbReference type="AlphaFoldDB" id="A0A109IKF5"/>
<evidence type="ECO:0000313" key="3">
    <source>
        <dbReference type="Proteomes" id="UP000198226"/>
    </source>
</evidence>
<dbReference type="RefSeq" id="WP_067308057.1">
    <property type="nucleotide sequence ID" value="NZ_LRMV01000059.1"/>
</dbReference>
<feature type="compositionally biased region" description="Low complexity" evidence="1">
    <location>
        <begin position="42"/>
        <end position="58"/>
    </location>
</feature>
<evidence type="ECO:0000313" key="2">
    <source>
        <dbReference type="EMBL" id="SCG81012.1"/>
    </source>
</evidence>
<name>A0A109IKF5_9ACTN</name>
<reference evidence="3" key="1">
    <citation type="submission" date="2016-06" db="EMBL/GenBank/DDBJ databases">
        <authorList>
            <person name="Varghese N."/>
            <person name="Submissions Spin"/>
        </authorList>
    </citation>
    <scope>NUCLEOTIDE SEQUENCE [LARGE SCALE GENOMIC DNA]</scope>
    <source>
        <strain evidence="3">DSM 44983</strain>
    </source>
</reference>
<proteinExistence type="predicted"/>
<accession>A0A109IKF5</accession>
<keyword evidence="3" id="KW-1185">Reference proteome</keyword>
<dbReference type="EMBL" id="LT607752">
    <property type="protein sequence ID" value="SCG81012.1"/>
    <property type="molecule type" value="Genomic_DNA"/>
</dbReference>
<gene>
    <name evidence="2" type="ORF">GA0070623_5384</name>
</gene>